<evidence type="ECO:0000313" key="1">
    <source>
        <dbReference type="EMBL" id="SJL84728.1"/>
    </source>
</evidence>
<proteinExistence type="predicted"/>
<evidence type="ECO:0000313" key="2">
    <source>
        <dbReference type="Proteomes" id="UP000189475"/>
    </source>
</evidence>
<dbReference type="STRING" id="1918946.VPAL9027_02725"/>
<sequence>MIGVVVDMVFVYLIFSYIEERRRKKIVIENERRARSYLRFFIVDLLRFKPLLDRCLVEHKEFELFIESPEKFKFYDFQSAFNAKIINKISEEISVIESEALCDHIKNHISIELSSLQAMLPVISGVSKEHFKNWQRILYFMSMINKGNNTISNTKKILAKIKSFDVNTVKKFNVIQKT</sequence>
<dbReference type="Proteomes" id="UP000189475">
    <property type="component" value="Unassembled WGS sequence"/>
</dbReference>
<dbReference type="OrthoDB" id="5906792at2"/>
<organism evidence="1 2">
    <name type="scientific">Vibrio palustris</name>
    <dbReference type="NCBI Taxonomy" id="1918946"/>
    <lineage>
        <taxon>Bacteria</taxon>
        <taxon>Pseudomonadati</taxon>
        <taxon>Pseudomonadota</taxon>
        <taxon>Gammaproteobacteria</taxon>
        <taxon>Vibrionales</taxon>
        <taxon>Vibrionaceae</taxon>
        <taxon>Vibrio</taxon>
    </lineage>
</organism>
<dbReference type="EMBL" id="FUFT01000005">
    <property type="protein sequence ID" value="SJL84728.1"/>
    <property type="molecule type" value="Genomic_DNA"/>
</dbReference>
<reference evidence="1 2" key="1">
    <citation type="submission" date="2017-02" db="EMBL/GenBank/DDBJ databases">
        <authorList>
            <person name="Peterson S.W."/>
        </authorList>
    </citation>
    <scope>NUCLEOTIDE SEQUENCE [LARGE SCALE GENOMIC DNA]</scope>
    <source>
        <strain evidence="1 2">CECT 9027</strain>
    </source>
</reference>
<dbReference type="RefSeq" id="WP_077315065.1">
    <property type="nucleotide sequence ID" value="NZ_AP024888.1"/>
</dbReference>
<name>A0A1R4B729_9VIBR</name>
<gene>
    <name evidence="1" type="ORF">VPAL9027_02725</name>
</gene>
<accession>A0A1R4B729</accession>
<protein>
    <submittedName>
        <fullName evidence="1">Uncharacterized protein</fullName>
    </submittedName>
</protein>
<dbReference type="AlphaFoldDB" id="A0A1R4B729"/>
<keyword evidence="2" id="KW-1185">Reference proteome</keyword>